<proteinExistence type="predicted"/>
<evidence type="ECO:0000313" key="3">
    <source>
        <dbReference type="Proteomes" id="UP000198597"/>
    </source>
</evidence>
<evidence type="ECO:0000313" key="2">
    <source>
        <dbReference type="EMBL" id="SDO69767.1"/>
    </source>
</evidence>
<gene>
    <name evidence="1" type="ORF">H7E68_04220</name>
    <name evidence="2" type="ORF">SAMN04488529_101147</name>
</gene>
<dbReference type="RefSeq" id="WP_089964881.1">
    <property type="nucleotide sequence ID" value="NZ_FNJM01000001.1"/>
</dbReference>
<organism evidence="2 3">
    <name type="scientific">Clostridium gasigenes</name>
    <dbReference type="NCBI Taxonomy" id="94869"/>
    <lineage>
        <taxon>Bacteria</taxon>
        <taxon>Bacillati</taxon>
        <taxon>Bacillota</taxon>
        <taxon>Clostridia</taxon>
        <taxon>Eubacteriales</taxon>
        <taxon>Clostridiaceae</taxon>
        <taxon>Clostridium</taxon>
    </lineage>
</organism>
<accession>A0A1H0LNN0</accession>
<evidence type="ECO:0000313" key="4">
    <source>
        <dbReference type="Proteomes" id="UP000585258"/>
    </source>
</evidence>
<dbReference type="Proteomes" id="UP000198597">
    <property type="component" value="Unassembled WGS sequence"/>
</dbReference>
<evidence type="ECO:0000313" key="1">
    <source>
        <dbReference type="EMBL" id="MBB6713941.1"/>
    </source>
</evidence>
<keyword evidence="3" id="KW-1185">Reference proteome</keyword>
<dbReference type="Proteomes" id="UP000585258">
    <property type="component" value="Unassembled WGS sequence"/>
</dbReference>
<reference evidence="2 3" key="1">
    <citation type="submission" date="2016-10" db="EMBL/GenBank/DDBJ databases">
        <authorList>
            <person name="de Groot N.N."/>
        </authorList>
    </citation>
    <scope>NUCLEOTIDE SEQUENCE [LARGE SCALE GENOMIC DNA]</scope>
    <source>
        <strain evidence="2 3">DSM 12272</strain>
    </source>
</reference>
<dbReference type="OrthoDB" id="1756845at2"/>
<dbReference type="AlphaFoldDB" id="A0A1H0LNN0"/>
<name>A0A1H0LNN0_9CLOT</name>
<sequence length="137" mass="16501">MLENYTLMYKDIEVGIISYNNKLDKFSFQLNKEIKNIKYLPPILYDYTNLSLDYKPCNENILWWIEDRVMPPDRDAVDHILNIMELPFYDAWEICKANKGMSLEDYWWLKSNNEIYEECHIRYLIESGKQTVFGIPV</sequence>
<protein>
    <submittedName>
        <fullName evidence="2">Uncharacterized protein</fullName>
    </submittedName>
</protein>
<reference evidence="1 4" key="2">
    <citation type="submission" date="2020-08" db="EMBL/GenBank/DDBJ databases">
        <title>Clostridia isolated from Swiss meat.</title>
        <authorList>
            <person name="Wambui J."/>
            <person name="Stevens M.J.A."/>
            <person name="Stephan R."/>
        </authorList>
    </citation>
    <scope>NUCLEOTIDE SEQUENCE [LARGE SCALE GENOMIC DNA]</scope>
    <source>
        <strain evidence="1 4">CM001</strain>
    </source>
</reference>
<dbReference type="EMBL" id="FNJM01000001">
    <property type="protein sequence ID" value="SDO69767.1"/>
    <property type="molecule type" value="Genomic_DNA"/>
</dbReference>
<dbReference type="EMBL" id="JACKWY010000002">
    <property type="protein sequence ID" value="MBB6713941.1"/>
    <property type="molecule type" value="Genomic_DNA"/>
</dbReference>